<accession>A0A1G7QWS7</accession>
<feature type="domain" description="SsuA/THI5-like" evidence="13">
    <location>
        <begin position="66"/>
        <end position="266"/>
    </location>
</feature>
<proteinExistence type="inferred from homology"/>
<feature type="chain" id="PRO_5011585916" description="Thiamine pyrimidine synthase" evidence="12">
    <location>
        <begin position="28"/>
        <end position="341"/>
    </location>
</feature>
<dbReference type="Proteomes" id="UP000199406">
    <property type="component" value="Unassembled WGS sequence"/>
</dbReference>
<dbReference type="InterPro" id="IPR015168">
    <property type="entry name" value="SsuA/THI5"/>
</dbReference>
<evidence type="ECO:0000256" key="8">
    <source>
        <dbReference type="ARBA" id="ARBA00022977"/>
    </source>
</evidence>
<comment type="similarity">
    <text evidence="3">Belongs to the NMT1/THI5 family.</text>
</comment>
<keyword evidence="6" id="KW-0479">Metal-binding</keyword>
<reference evidence="15" key="1">
    <citation type="submission" date="2016-10" db="EMBL/GenBank/DDBJ databases">
        <authorList>
            <person name="Varghese N."/>
            <person name="Submissions S."/>
        </authorList>
    </citation>
    <scope>NUCLEOTIDE SEQUENCE [LARGE SCALE GENOMIC DNA]</scope>
    <source>
        <strain evidence="15">DSM 44268</strain>
    </source>
</reference>
<evidence type="ECO:0000256" key="7">
    <source>
        <dbReference type="ARBA" id="ARBA00022898"/>
    </source>
</evidence>
<dbReference type="Gene3D" id="3.40.190.10">
    <property type="entry name" value="Periplasmic binding protein-like II"/>
    <property type="match status" value="2"/>
</dbReference>
<dbReference type="STRING" id="1550231.SAMN05660662_0051"/>
<evidence type="ECO:0000259" key="13">
    <source>
        <dbReference type="Pfam" id="PF09084"/>
    </source>
</evidence>
<evidence type="ECO:0000256" key="4">
    <source>
        <dbReference type="ARBA" id="ARBA00011738"/>
    </source>
</evidence>
<evidence type="ECO:0000256" key="11">
    <source>
        <dbReference type="ARBA" id="ARBA00048179"/>
    </source>
</evidence>
<dbReference type="GO" id="GO:0046872">
    <property type="term" value="F:metal ion binding"/>
    <property type="evidence" value="ECO:0007669"/>
    <property type="project" value="UniProtKB-KW"/>
</dbReference>
<dbReference type="PANTHER" id="PTHR31528">
    <property type="entry name" value="4-AMINO-5-HYDROXYMETHYL-2-METHYLPYRIMIDINE PHOSPHATE SYNTHASE THI11-RELATED"/>
    <property type="match status" value="1"/>
</dbReference>
<dbReference type="OrthoDB" id="174578at2"/>
<dbReference type="GO" id="GO:0016740">
    <property type="term" value="F:transferase activity"/>
    <property type="evidence" value="ECO:0007669"/>
    <property type="project" value="UniProtKB-KW"/>
</dbReference>
<dbReference type="EMBL" id="FNBT01000010">
    <property type="protein sequence ID" value="SDG02978.1"/>
    <property type="molecule type" value="Genomic_DNA"/>
</dbReference>
<evidence type="ECO:0000256" key="2">
    <source>
        <dbReference type="ARBA" id="ARBA00004948"/>
    </source>
</evidence>
<dbReference type="AlphaFoldDB" id="A0A1G7QWS7"/>
<dbReference type="Pfam" id="PF09084">
    <property type="entry name" value="NMT1"/>
    <property type="match status" value="1"/>
</dbReference>
<sequence>MSARPSTPRPGSRWPALAAGVLAVALAATGCSDDSSEGDAPSADSPQELTYQLGWLPTVEWGAHWIADSDGLYEDEGIEFEWLPGGPNVSPDTVVAAGTATIGNASSDVVAAAIAEGAPLKIIGAGFKRSPYSIVSLAGSPIESPEDMIGKRIGVAAGNQTQFELFLALNDIDAGDLTVVPTQFDPSPVANGEVDGQVVYSINEPGQLNVQGIETNTMLFADFGFDVLTDVYFATEETIERQPELLAAFLRATQQGWAELFEDPQKGVDLTLGEYGGDQGLDEEQQLLEVEAMKELVLSEGSDETVVMDEERMQATVDTIAEMGVEISVDDLFDTSIQDML</sequence>
<evidence type="ECO:0000256" key="6">
    <source>
        <dbReference type="ARBA" id="ARBA00022723"/>
    </source>
</evidence>
<evidence type="ECO:0000256" key="10">
    <source>
        <dbReference type="ARBA" id="ARBA00033171"/>
    </source>
</evidence>
<comment type="pathway">
    <text evidence="2">Cofactor biosynthesis; thiamine diphosphate biosynthesis.</text>
</comment>
<dbReference type="GO" id="GO:0009228">
    <property type="term" value="P:thiamine biosynthetic process"/>
    <property type="evidence" value="ECO:0007669"/>
    <property type="project" value="UniProtKB-KW"/>
</dbReference>
<dbReference type="PANTHER" id="PTHR31528:SF1">
    <property type="entry name" value="4-AMINO-5-HYDROXYMETHYL-2-METHYLPYRIMIDINE PHOSPHATE SYNTHASE THI11-RELATED"/>
    <property type="match status" value="1"/>
</dbReference>
<organism evidence="14 15">
    <name type="scientific">Blastococcus aurantiacus</name>
    <dbReference type="NCBI Taxonomy" id="1550231"/>
    <lineage>
        <taxon>Bacteria</taxon>
        <taxon>Bacillati</taxon>
        <taxon>Actinomycetota</taxon>
        <taxon>Actinomycetes</taxon>
        <taxon>Geodermatophilales</taxon>
        <taxon>Geodermatophilaceae</taxon>
        <taxon>Blastococcus</taxon>
    </lineage>
</organism>
<evidence type="ECO:0000256" key="1">
    <source>
        <dbReference type="ARBA" id="ARBA00003469"/>
    </source>
</evidence>
<evidence type="ECO:0000313" key="14">
    <source>
        <dbReference type="EMBL" id="SDG02978.1"/>
    </source>
</evidence>
<comment type="function">
    <text evidence="1">Responsible for the formation of the pyrimidine heterocycle in the thiamine biosynthesis pathway. Catalyzes the formation of hydroxymethylpyrimidine phosphate (HMP-P) from histidine and pyridoxal phosphate (PLP). The protein uses PLP and the active site histidine to form HMP-P, generating an inactive enzyme. The enzyme can only undergo a single turnover, which suggests it is a suicide enzyme.</text>
</comment>
<dbReference type="RefSeq" id="WP_091770921.1">
    <property type="nucleotide sequence ID" value="NZ_FNBT01000010.1"/>
</dbReference>
<keyword evidence="15" id="KW-1185">Reference proteome</keyword>
<keyword evidence="9" id="KW-0408">Iron</keyword>
<dbReference type="InterPro" id="IPR027939">
    <property type="entry name" value="NMT1/THI5"/>
</dbReference>
<evidence type="ECO:0000256" key="12">
    <source>
        <dbReference type="SAM" id="SignalP"/>
    </source>
</evidence>
<protein>
    <recommendedName>
        <fullName evidence="10">Thiamine pyrimidine synthase</fullName>
    </recommendedName>
</protein>
<name>A0A1G7QWS7_9ACTN</name>
<comment type="subunit">
    <text evidence="4">Homodimer.</text>
</comment>
<evidence type="ECO:0000256" key="9">
    <source>
        <dbReference type="ARBA" id="ARBA00023004"/>
    </source>
</evidence>
<evidence type="ECO:0000256" key="3">
    <source>
        <dbReference type="ARBA" id="ARBA00009406"/>
    </source>
</evidence>
<keyword evidence="12" id="KW-0732">Signal</keyword>
<keyword evidence="7" id="KW-0663">Pyridoxal phosphate</keyword>
<comment type="catalytic activity">
    <reaction evidence="11">
        <text>N(6)-(pyridoxal phosphate)-L-lysyl-[4-amino-5-hydroxymethyl-2-methylpyrimidine phosphate synthase] + L-histidyl-[4-amino-5-hydroxymethyl-2-methylpyrimidine phosphate synthase] + 2 Fe(3+) + 4 H2O = L-lysyl-[4-amino-5-hydroxymethyl-2-methylpyrimidine phosphate synthase] + (2S)-2-amino-5-hydroxy-4-oxopentanoyl-[4-amino-5-hydroxymethyl-2-methylpyrimidine phosphate synthase] + 4-amino-2-methyl-5-(phosphooxymethyl)pyrimidine + 3-oxopropanoate + 2 Fe(2+) + 2 H(+)</text>
        <dbReference type="Rhea" id="RHEA:65756"/>
        <dbReference type="Rhea" id="RHEA-COMP:16892"/>
        <dbReference type="Rhea" id="RHEA-COMP:16893"/>
        <dbReference type="Rhea" id="RHEA-COMP:16894"/>
        <dbReference type="Rhea" id="RHEA-COMP:16895"/>
        <dbReference type="ChEBI" id="CHEBI:15377"/>
        <dbReference type="ChEBI" id="CHEBI:15378"/>
        <dbReference type="ChEBI" id="CHEBI:29033"/>
        <dbReference type="ChEBI" id="CHEBI:29034"/>
        <dbReference type="ChEBI" id="CHEBI:29969"/>
        <dbReference type="ChEBI" id="CHEBI:29979"/>
        <dbReference type="ChEBI" id="CHEBI:33190"/>
        <dbReference type="ChEBI" id="CHEBI:58354"/>
        <dbReference type="ChEBI" id="CHEBI:143915"/>
        <dbReference type="ChEBI" id="CHEBI:157692"/>
    </reaction>
    <physiologicalReaction direction="left-to-right" evidence="11">
        <dbReference type="Rhea" id="RHEA:65757"/>
    </physiologicalReaction>
</comment>
<dbReference type="SUPFAM" id="SSF53850">
    <property type="entry name" value="Periplasmic binding protein-like II"/>
    <property type="match status" value="1"/>
</dbReference>
<evidence type="ECO:0000256" key="5">
    <source>
        <dbReference type="ARBA" id="ARBA00022679"/>
    </source>
</evidence>
<feature type="signal peptide" evidence="12">
    <location>
        <begin position="1"/>
        <end position="27"/>
    </location>
</feature>
<dbReference type="PROSITE" id="PS51257">
    <property type="entry name" value="PROKAR_LIPOPROTEIN"/>
    <property type="match status" value="1"/>
</dbReference>
<evidence type="ECO:0000313" key="15">
    <source>
        <dbReference type="Proteomes" id="UP000199406"/>
    </source>
</evidence>
<gene>
    <name evidence="14" type="ORF">SAMN05660662_0051</name>
</gene>
<keyword evidence="5" id="KW-0808">Transferase</keyword>
<keyword evidence="8" id="KW-0784">Thiamine biosynthesis</keyword>